<comment type="caution">
    <text evidence="2">The sequence shown here is derived from an EMBL/GenBank/DDBJ whole genome shotgun (WGS) entry which is preliminary data.</text>
</comment>
<feature type="domain" description="Aminoglycoside phosphotransferase" evidence="1">
    <location>
        <begin position="107"/>
        <end position="167"/>
    </location>
</feature>
<protein>
    <recommendedName>
        <fullName evidence="1">Aminoglycoside phosphotransferase domain-containing protein</fullName>
    </recommendedName>
</protein>
<reference evidence="2" key="1">
    <citation type="submission" date="2021-01" db="EMBL/GenBank/DDBJ databases">
        <title>Whole genome shotgun sequence of Virgisporangium ochraceum NBRC 16418.</title>
        <authorList>
            <person name="Komaki H."/>
            <person name="Tamura T."/>
        </authorList>
    </citation>
    <scope>NUCLEOTIDE SEQUENCE</scope>
    <source>
        <strain evidence="2">NBRC 16418</strain>
    </source>
</reference>
<accession>A0A8J3ZSB1</accession>
<proteinExistence type="predicted"/>
<dbReference type="Gene3D" id="3.90.1200.10">
    <property type="match status" value="1"/>
</dbReference>
<dbReference type="InterPro" id="IPR002575">
    <property type="entry name" value="Aminoglycoside_PTrfase"/>
</dbReference>
<feature type="domain" description="Aminoglycoside phosphotransferase" evidence="1">
    <location>
        <begin position="3"/>
        <end position="106"/>
    </location>
</feature>
<dbReference type="AlphaFoldDB" id="A0A8J3ZSB1"/>
<name>A0A8J3ZSB1_9ACTN</name>
<evidence type="ECO:0000313" key="3">
    <source>
        <dbReference type="Proteomes" id="UP000635606"/>
    </source>
</evidence>
<evidence type="ECO:0000313" key="2">
    <source>
        <dbReference type="EMBL" id="GIJ68821.1"/>
    </source>
</evidence>
<evidence type="ECO:0000259" key="1">
    <source>
        <dbReference type="Pfam" id="PF01636"/>
    </source>
</evidence>
<gene>
    <name evidence="2" type="ORF">Voc01_037380</name>
</gene>
<dbReference type="Pfam" id="PF01636">
    <property type="entry name" value="APH"/>
    <property type="match status" value="2"/>
</dbReference>
<dbReference type="SUPFAM" id="SSF56112">
    <property type="entry name" value="Protein kinase-like (PK-like)"/>
    <property type="match status" value="1"/>
</dbReference>
<dbReference type="RefSeq" id="WP_203928758.1">
    <property type="nucleotide sequence ID" value="NZ_BOPH01000049.1"/>
</dbReference>
<keyword evidence="3" id="KW-1185">Reference proteome</keyword>
<organism evidence="2 3">
    <name type="scientific">Virgisporangium ochraceum</name>
    <dbReference type="NCBI Taxonomy" id="65505"/>
    <lineage>
        <taxon>Bacteria</taxon>
        <taxon>Bacillati</taxon>
        <taxon>Actinomycetota</taxon>
        <taxon>Actinomycetes</taxon>
        <taxon>Micromonosporales</taxon>
        <taxon>Micromonosporaceae</taxon>
        <taxon>Virgisporangium</taxon>
    </lineage>
</organism>
<dbReference type="InterPro" id="IPR011009">
    <property type="entry name" value="Kinase-like_dom_sf"/>
</dbReference>
<sequence>MELLASGSDADVYAVSDTEVVRTYRAQVDARPETVVMRHVARHGYPVPAVHRVDGRDLWLERLHGPMMLTAVVDGTLGPGEAGATLADLHHRLHALPPPQGTPAGERLLHLDLHPANVMMTGRGPVVIDWRNARTGPPDLDVALSALILAQVALDPDLSADLSAAAREALASFLAAVGGDPLSELDGAVARRRADRNQTPAETGRLAAAAGLVRASLP</sequence>
<dbReference type="EMBL" id="BOPH01000049">
    <property type="protein sequence ID" value="GIJ68821.1"/>
    <property type="molecule type" value="Genomic_DNA"/>
</dbReference>
<dbReference type="Proteomes" id="UP000635606">
    <property type="component" value="Unassembled WGS sequence"/>
</dbReference>